<evidence type="ECO:0000313" key="1">
    <source>
        <dbReference type="EMBL" id="SFN88557.1"/>
    </source>
</evidence>
<name>A0AB38BR93_PSESX</name>
<dbReference type="Proteomes" id="UP000183083">
    <property type="component" value="Unassembled WGS sequence"/>
</dbReference>
<evidence type="ECO:0000313" key="2">
    <source>
        <dbReference type="Proteomes" id="UP000183083"/>
    </source>
</evidence>
<protein>
    <recommendedName>
        <fullName evidence="3">DUF1534 domain-containing protein</fullName>
    </recommendedName>
</protein>
<dbReference type="AlphaFoldDB" id="A0AB38BR93"/>
<dbReference type="EMBL" id="FOVV01000004">
    <property type="protein sequence ID" value="SFN88557.1"/>
    <property type="molecule type" value="Genomic_DNA"/>
</dbReference>
<evidence type="ECO:0008006" key="3">
    <source>
        <dbReference type="Google" id="ProtNLM"/>
    </source>
</evidence>
<organism evidence="1 2">
    <name type="scientific">Pseudomonas syringae</name>
    <dbReference type="NCBI Taxonomy" id="317"/>
    <lineage>
        <taxon>Bacteria</taxon>
        <taxon>Pseudomonadati</taxon>
        <taxon>Pseudomonadota</taxon>
        <taxon>Gammaproteobacteria</taxon>
        <taxon>Pseudomonadales</taxon>
        <taxon>Pseudomonadaceae</taxon>
        <taxon>Pseudomonas</taxon>
    </lineage>
</organism>
<sequence length="152" mass="16850">MGLQQERQLPGRLSFHMLRARSCKKIQLIIVPMLRVGMQFVTLCVTQRFFFFRWIGVRLRSPFRSSASHFEGAKVTKAPSSVSGPTSSGSFALSLIRGSPQRAIHGAVRLAWRPARLPPDQRQDSAVTNVAPCVVSAIVIEKRVWRAHAGAA</sequence>
<gene>
    <name evidence="1" type="ORF">SAMN05444065_104298</name>
</gene>
<proteinExistence type="predicted"/>
<accession>A0AB38BR93</accession>
<reference evidence="1 2" key="1">
    <citation type="submission" date="2016-10" db="EMBL/GenBank/DDBJ databases">
        <authorList>
            <person name="Varghese N."/>
            <person name="Submissions S."/>
        </authorList>
    </citation>
    <scope>NUCLEOTIDE SEQUENCE [LARGE SCALE GENOMIC DNA]</scope>
    <source>
        <strain evidence="1 2">BS0292</strain>
    </source>
</reference>
<comment type="caution">
    <text evidence="1">The sequence shown here is derived from an EMBL/GenBank/DDBJ whole genome shotgun (WGS) entry which is preliminary data.</text>
</comment>